<sequence>MYAPPAFQEDRTDVLRAAIGDITFGALVTQTDDGPVVTHVPMMLTGPDDTMVLETHVARGNPHWRHAGPTVAIFQGPHAYIRPGFYPSKAETGKVVPTWTYIAVHAHGMLTAVQDGDWLHAHVTAMTNKMETGRPAPWAVDDAPADYIASLQRGIVGLRMPVTRLTGAWKVNQHKSEADRAGTAQGLADSGEMGRALAQVLKPEA</sequence>
<dbReference type="OrthoDB" id="9794948at2"/>
<dbReference type="Gene3D" id="2.30.110.10">
    <property type="entry name" value="Electron Transport, Fmn-binding Protein, Chain A"/>
    <property type="match status" value="1"/>
</dbReference>
<organism evidence="1 2">
    <name type="scientific">Loktanella salsilacus</name>
    <dbReference type="NCBI Taxonomy" id="195913"/>
    <lineage>
        <taxon>Bacteria</taxon>
        <taxon>Pseudomonadati</taxon>
        <taxon>Pseudomonadota</taxon>
        <taxon>Alphaproteobacteria</taxon>
        <taxon>Rhodobacterales</taxon>
        <taxon>Roseobacteraceae</taxon>
        <taxon>Loktanella</taxon>
    </lineage>
</organism>
<dbReference type="Pfam" id="PF04299">
    <property type="entry name" value="FMN_bind_2"/>
    <property type="match status" value="1"/>
</dbReference>
<dbReference type="InterPro" id="IPR012349">
    <property type="entry name" value="Split_barrel_FMN-bd"/>
</dbReference>
<protein>
    <submittedName>
        <fullName evidence="1">Negative transcriptional regulator, PaiB family</fullName>
    </submittedName>
</protein>
<gene>
    <name evidence="1" type="ORF">SAMN04488004_11943</name>
</gene>
<reference evidence="1 2" key="1">
    <citation type="submission" date="2016-10" db="EMBL/GenBank/DDBJ databases">
        <authorList>
            <person name="de Groot N.N."/>
        </authorList>
    </citation>
    <scope>NUCLEOTIDE SEQUENCE [LARGE SCALE GENOMIC DNA]</scope>
    <source>
        <strain evidence="1 2">DSM 16199</strain>
    </source>
</reference>
<proteinExistence type="predicted"/>
<dbReference type="RefSeq" id="WP_090190844.1">
    <property type="nucleotide sequence ID" value="NZ_FOTF01000019.1"/>
</dbReference>
<evidence type="ECO:0000313" key="2">
    <source>
        <dbReference type="Proteomes" id="UP000199550"/>
    </source>
</evidence>
<dbReference type="PANTHER" id="PTHR35802">
    <property type="entry name" value="PROTEASE SYNTHASE AND SPORULATION PROTEIN PAI 2"/>
    <property type="match status" value="1"/>
</dbReference>
<keyword evidence="2" id="KW-1185">Reference proteome</keyword>
<dbReference type="PANTHER" id="PTHR35802:SF1">
    <property type="entry name" value="PROTEASE SYNTHASE AND SPORULATION PROTEIN PAI 2"/>
    <property type="match status" value="1"/>
</dbReference>
<accession>A0A1I4HS07</accession>
<name>A0A1I4HS07_9RHOB</name>
<evidence type="ECO:0000313" key="1">
    <source>
        <dbReference type="EMBL" id="SFL44570.1"/>
    </source>
</evidence>
<dbReference type="SUPFAM" id="SSF50475">
    <property type="entry name" value="FMN-binding split barrel"/>
    <property type="match status" value="1"/>
</dbReference>
<dbReference type="AlphaFoldDB" id="A0A1I4HS07"/>
<dbReference type="Proteomes" id="UP000199550">
    <property type="component" value="Unassembled WGS sequence"/>
</dbReference>
<dbReference type="STRING" id="195913.SAMN04488004_11943"/>
<dbReference type="PIRSF" id="PIRSF010372">
    <property type="entry name" value="PaiB"/>
    <property type="match status" value="1"/>
</dbReference>
<dbReference type="InterPro" id="IPR007396">
    <property type="entry name" value="TR_PAI2-type"/>
</dbReference>
<dbReference type="EMBL" id="FOTF01000019">
    <property type="protein sequence ID" value="SFL44570.1"/>
    <property type="molecule type" value="Genomic_DNA"/>
</dbReference>